<dbReference type="AlphaFoldDB" id="A0A7J4IYE4"/>
<evidence type="ECO:0000256" key="1">
    <source>
        <dbReference type="SAM" id="Phobius"/>
    </source>
</evidence>
<sequence>MAITDSRGKGAGIFLTAAIFLVIGIVAGAAYASIYQPCLPFSGCVSQGSAIEAASQSGYYSAFRDLHPGSEISYEGDETAGSVVMSDANTILLIHVEGGGSAKVVGATLQCVHDTFLSSTKSITTLISFNNFSEAEIRNALADNTCK</sequence>
<dbReference type="Proteomes" id="UP000565078">
    <property type="component" value="Unassembled WGS sequence"/>
</dbReference>
<feature type="transmembrane region" description="Helical" evidence="1">
    <location>
        <begin position="12"/>
        <end position="34"/>
    </location>
</feature>
<dbReference type="EMBL" id="DUGC01000067">
    <property type="protein sequence ID" value="HIH09874.1"/>
    <property type="molecule type" value="Genomic_DNA"/>
</dbReference>
<reference evidence="3" key="1">
    <citation type="journal article" date="2020" name="bioRxiv">
        <title>A rank-normalized archaeal taxonomy based on genome phylogeny resolves widespread incomplete and uneven classifications.</title>
        <authorList>
            <person name="Rinke C."/>
            <person name="Chuvochina M."/>
            <person name="Mussig A.J."/>
            <person name="Chaumeil P.-A."/>
            <person name="Waite D.W."/>
            <person name="Whitman W.B."/>
            <person name="Parks D.H."/>
            <person name="Hugenholtz P."/>
        </authorList>
    </citation>
    <scope>NUCLEOTIDE SEQUENCE [LARGE SCALE GENOMIC DNA]</scope>
</reference>
<evidence type="ECO:0000313" key="2">
    <source>
        <dbReference type="EMBL" id="HIH09874.1"/>
    </source>
</evidence>
<proteinExistence type="predicted"/>
<gene>
    <name evidence="2" type="ORF">HA254_04345</name>
</gene>
<keyword evidence="1" id="KW-1133">Transmembrane helix</keyword>
<evidence type="ECO:0000313" key="3">
    <source>
        <dbReference type="Proteomes" id="UP000565078"/>
    </source>
</evidence>
<name>A0A7J4IYE4_9ARCH</name>
<protein>
    <submittedName>
        <fullName evidence="2">Uncharacterized protein</fullName>
    </submittedName>
</protein>
<organism evidence="2 3">
    <name type="scientific">Candidatus Iainarchaeum sp</name>
    <dbReference type="NCBI Taxonomy" id="3101447"/>
    <lineage>
        <taxon>Archaea</taxon>
        <taxon>Candidatus Iainarchaeota</taxon>
        <taxon>Candidatus Iainarchaeia</taxon>
        <taxon>Candidatus Iainarchaeales</taxon>
        <taxon>Candidatus Iainarchaeaceae</taxon>
        <taxon>Candidatus Iainarchaeum</taxon>
    </lineage>
</organism>
<keyword evidence="1" id="KW-0812">Transmembrane</keyword>
<comment type="caution">
    <text evidence="2">The sequence shown here is derived from an EMBL/GenBank/DDBJ whole genome shotgun (WGS) entry which is preliminary data.</text>
</comment>
<accession>A0A7J4IYE4</accession>
<keyword evidence="1" id="KW-0472">Membrane</keyword>